<reference evidence="1 2" key="1">
    <citation type="journal article" date="2007" name="Nature">
        <title>Evolution of genes and genomes on the Drosophila phylogeny.</title>
        <authorList>
            <consortium name="Drosophila 12 Genomes Consortium"/>
            <person name="Clark A.G."/>
            <person name="Eisen M.B."/>
            <person name="Smith D.R."/>
            <person name="Bergman C.M."/>
            <person name="Oliver B."/>
            <person name="Markow T.A."/>
            <person name="Kaufman T.C."/>
            <person name="Kellis M."/>
            <person name="Gelbart W."/>
            <person name="Iyer V.N."/>
            <person name="Pollard D.A."/>
            <person name="Sackton T.B."/>
            <person name="Larracuente A.M."/>
            <person name="Singh N.D."/>
            <person name="Abad J.P."/>
            <person name="Abt D.N."/>
            <person name="Adryan B."/>
            <person name="Aguade M."/>
            <person name="Akashi H."/>
            <person name="Anderson W.W."/>
            <person name="Aquadro C.F."/>
            <person name="Ardell D.H."/>
            <person name="Arguello R."/>
            <person name="Artieri C.G."/>
            <person name="Barbash D.A."/>
            <person name="Barker D."/>
            <person name="Barsanti P."/>
            <person name="Batterham P."/>
            <person name="Batzoglou S."/>
            <person name="Begun D."/>
            <person name="Bhutkar A."/>
            <person name="Blanco E."/>
            <person name="Bosak S.A."/>
            <person name="Bradley R.K."/>
            <person name="Brand A.D."/>
            <person name="Brent M.R."/>
            <person name="Brooks A.N."/>
            <person name="Brown R.H."/>
            <person name="Butlin R.K."/>
            <person name="Caggese C."/>
            <person name="Calvi B.R."/>
            <person name="Bernardo de Carvalho A."/>
            <person name="Caspi A."/>
            <person name="Castrezana S."/>
            <person name="Celniker S.E."/>
            <person name="Chang J.L."/>
            <person name="Chapple C."/>
            <person name="Chatterji S."/>
            <person name="Chinwalla A."/>
            <person name="Civetta A."/>
            <person name="Clifton S.W."/>
            <person name="Comeron J.M."/>
            <person name="Costello J.C."/>
            <person name="Coyne J.A."/>
            <person name="Daub J."/>
            <person name="David R.G."/>
            <person name="Delcher A.L."/>
            <person name="Delehaunty K."/>
            <person name="Do C.B."/>
            <person name="Ebling H."/>
            <person name="Edwards K."/>
            <person name="Eickbush T."/>
            <person name="Evans J.D."/>
            <person name="Filipski A."/>
            <person name="Findeiss S."/>
            <person name="Freyhult E."/>
            <person name="Fulton L."/>
            <person name="Fulton R."/>
            <person name="Garcia A.C."/>
            <person name="Gardiner A."/>
            <person name="Garfield D.A."/>
            <person name="Garvin B.E."/>
            <person name="Gibson G."/>
            <person name="Gilbert D."/>
            <person name="Gnerre S."/>
            <person name="Godfrey J."/>
            <person name="Good R."/>
            <person name="Gotea V."/>
            <person name="Gravely B."/>
            <person name="Greenberg A.J."/>
            <person name="Griffiths-Jones S."/>
            <person name="Gross S."/>
            <person name="Guigo R."/>
            <person name="Gustafson E.A."/>
            <person name="Haerty W."/>
            <person name="Hahn M.W."/>
            <person name="Halligan D.L."/>
            <person name="Halpern A.L."/>
            <person name="Halter G.M."/>
            <person name="Han M.V."/>
            <person name="Heger A."/>
            <person name="Hillier L."/>
            <person name="Hinrichs A.S."/>
            <person name="Holmes I."/>
            <person name="Hoskins R.A."/>
            <person name="Hubisz M.J."/>
            <person name="Hultmark D."/>
            <person name="Huntley M.A."/>
            <person name="Jaffe D.B."/>
            <person name="Jagadeeshan S."/>
            <person name="Jeck W.R."/>
            <person name="Johnson J."/>
            <person name="Jones C.D."/>
            <person name="Jordan W.C."/>
            <person name="Karpen G.H."/>
            <person name="Kataoka E."/>
            <person name="Keightley P.D."/>
            <person name="Kheradpour P."/>
            <person name="Kirkness E.F."/>
            <person name="Koerich L.B."/>
            <person name="Kristiansen K."/>
            <person name="Kudrna D."/>
            <person name="Kulathinal R.J."/>
            <person name="Kumar S."/>
            <person name="Kwok R."/>
            <person name="Lander E."/>
            <person name="Langley C.H."/>
            <person name="Lapoint R."/>
            <person name="Lazzaro B.P."/>
            <person name="Lee S.J."/>
            <person name="Levesque L."/>
            <person name="Li R."/>
            <person name="Lin C.F."/>
            <person name="Lin M.F."/>
            <person name="Lindblad-Toh K."/>
            <person name="Llopart A."/>
            <person name="Long M."/>
            <person name="Low L."/>
            <person name="Lozovsky E."/>
            <person name="Lu J."/>
            <person name="Luo M."/>
            <person name="Machado C.A."/>
            <person name="Makalowski W."/>
            <person name="Marzo M."/>
            <person name="Matsuda M."/>
            <person name="Matzkin L."/>
            <person name="McAllister B."/>
            <person name="McBride C.S."/>
            <person name="McKernan B."/>
            <person name="McKernan K."/>
            <person name="Mendez-Lago M."/>
            <person name="Minx P."/>
            <person name="Mollenhauer M.U."/>
            <person name="Montooth K."/>
            <person name="Mount S.M."/>
            <person name="Mu X."/>
            <person name="Myers E."/>
            <person name="Negre B."/>
            <person name="Newfeld S."/>
            <person name="Nielsen R."/>
            <person name="Noor M.A."/>
            <person name="O'Grady P."/>
            <person name="Pachter L."/>
            <person name="Papaceit M."/>
            <person name="Parisi M.J."/>
            <person name="Parisi M."/>
            <person name="Parts L."/>
            <person name="Pedersen J.S."/>
            <person name="Pesole G."/>
            <person name="Phillippy A.M."/>
            <person name="Ponting C.P."/>
            <person name="Pop M."/>
            <person name="Porcelli D."/>
            <person name="Powell J.R."/>
            <person name="Prohaska S."/>
            <person name="Pruitt K."/>
            <person name="Puig M."/>
            <person name="Quesneville H."/>
            <person name="Ram K.R."/>
            <person name="Rand D."/>
            <person name="Rasmussen M.D."/>
            <person name="Reed L.K."/>
            <person name="Reenan R."/>
            <person name="Reily A."/>
            <person name="Remington K.A."/>
            <person name="Rieger T.T."/>
            <person name="Ritchie M.G."/>
            <person name="Robin C."/>
            <person name="Rogers Y.H."/>
            <person name="Rohde C."/>
            <person name="Rozas J."/>
            <person name="Rubenfield M.J."/>
            <person name="Ruiz A."/>
            <person name="Russo S."/>
            <person name="Salzberg S.L."/>
            <person name="Sanchez-Gracia A."/>
            <person name="Saranga D.J."/>
            <person name="Sato H."/>
            <person name="Schaeffer S.W."/>
            <person name="Schatz M.C."/>
            <person name="Schlenke T."/>
            <person name="Schwartz R."/>
            <person name="Segarra C."/>
            <person name="Singh R.S."/>
            <person name="Sirot L."/>
            <person name="Sirota M."/>
            <person name="Sisneros N.B."/>
            <person name="Smith C.D."/>
            <person name="Smith T.F."/>
            <person name="Spieth J."/>
            <person name="Stage D.E."/>
            <person name="Stark A."/>
            <person name="Stephan W."/>
            <person name="Strausberg R.L."/>
            <person name="Strempel S."/>
            <person name="Sturgill D."/>
            <person name="Sutton G."/>
            <person name="Sutton G.G."/>
            <person name="Tao W."/>
            <person name="Teichmann S."/>
            <person name="Tobari Y.N."/>
            <person name="Tomimura Y."/>
            <person name="Tsolas J.M."/>
            <person name="Valente V.L."/>
            <person name="Venter E."/>
            <person name="Venter J.C."/>
            <person name="Vicario S."/>
            <person name="Vieira F.G."/>
            <person name="Vilella A.J."/>
            <person name="Villasante A."/>
            <person name="Walenz B."/>
            <person name="Wang J."/>
            <person name="Wasserman M."/>
            <person name="Watts T."/>
            <person name="Wilson D."/>
            <person name="Wilson R.K."/>
            <person name="Wing R.A."/>
            <person name="Wolfner M.F."/>
            <person name="Wong A."/>
            <person name="Wong G.K."/>
            <person name="Wu C.I."/>
            <person name="Wu G."/>
            <person name="Yamamoto D."/>
            <person name="Yang H.P."/>
            <person name="Yang S.P."/>
            <person name="Yorke J.A."/>
            <person name="Yoshida K."/>
            <person name="Zdobnov E."/>
            <person name="Zhang P."/>
            <person name="Zhang Y."/>
            <person name="Zimin A.V."/>
            <person name="Baldwin J."/>
            <person name="Abdouelleil A."/>
            <person name="Abdulkadir J."/>
            <person name="Abebe A."/>
            <person name="Abera B."/>
            <person name="Abreu J."/>
            <person name="Acer S.C."/>
            <person name="Aftuck L."/>
            <person name="Alexander A."/>
            <person name="An P."/>
            <person name="Anderson E."/>
            <person name="Anderson S."/>
            <person name="Arachi H."/>
            <person name="Azer M."/>
            <person name="Bachantsang P."/>
            <person name="Barry A."/>
            <person name="Bayul T."/>
            <person name="Berlin A."/>
            <person name="Bessette D."/>
            <person name="Bloom T."/>
            <person name="Blye J."/>
            <person name="Boguslavskiy L."/>
            <person name="Bonnet C."/>
            <person name="Boukhgalter B."/>
            <person name="Bourzgui I."/>
            <person name="Brown A."/>
            <person name="Cahill P."/>
            <person name="Channer S."/>
            <person name="Cheshatsang Y."/>
            <person name="Chuda L."/>
            <person name="Citroen M."/>
            <person name="Collymore A."/>
            <person name="Cooke P."/>
            <person name="Costello M."/>
            <person name="D'Aco K."/>
            <person name="Daza R."/>
            <person name="De Haan G."/>
            <person name="DeGray S."/>
            <person name="DeMaso C."/>
            <person name="Dhargay N."/>
            <person name="Dooley K."/>
            <person name="Dooley E."/>
            <person name="Doricent M."/>
            <person name="Dorje P."/>
            <person name="Dorjee K."/>
            <person name="Dupes A."/>
            <person name="Elong R."/>
            <person name="Falk J."/>
            <person name="Farina A."/>
            <person name="Faro S."/>
            <person name="Ferguson D."/>
            <person name="Fisher S."/>
            <person name="Foley C.D."/>
            <person name="Franke A."/>
            <person name="Friedrich D."/>
            <person name="Gadbois L."/>
            <person name="Gearin G."/>
            <person name="Gearin C.R."/>
            <person name="Giannoukos G."/>
            <person name="Goode T."/>
            <person name="Graham J."/>
            <person name="Grandbois E."/>
            <person name="Grewal S."/>
            <person name="Gyaltsen K."/>
            <person name="Hafez N."/>
            <person name="Hagos B."/>
            <person name="Hall J."/>
            <person name="Henson C."/>
            <person name="Hollinger A."/>
            <person name="Honan T."/>
            <person name="Huard M.D."/>
            <person name="Hughes L."/>
            <person name="Hurhula B."/>
            <person name="Husby M.E."/>
            <person name="Kamat A."/>
            <person name="Kanga B."/>
            <person name="Kashin S."/>
            <person name="Khazanovich D."/>
            <person name="Kisner P."/>
            <person name="Lance K."/>
            <person name="Lara M."/>
            <person name="Lee W."/>
            <person name="Lennon N."/>
            <person name="Letendre F."/>
            <person name="LeVine R."/>
            <person name="Lipovsky A."/>
            <person name="Liu X."/>
            <person name="Liu J."/>
            <person name="Liu S."/>
            <person name="Lokyitsang T."/>
            <person name="Lokyitsang Y."/>
            <person name="Lubonja R."/>
            <person name="Lui A."/>
            <person name="MacDonald P."/>
            <person name="Magnisalis V."/>
            <person name="Maru K."/>
            <person name="Matthews C."/>
            <person name="McCusker W."/>
            <person name="McDonough S."/>
            <person name="Mehta T."/>
            <person name="Meldrim J."/>
            <person name="Meneus L."/>
            <person name="Mihai O."/>
            <person name="Mihalev A."/>
            <person name="Mihova T."/>
            <person name="Mittelman R."/>
            <person name="Mlenga V."/>
            <person name="Montmayeur A."/>
            <person name="Mulrain L."/>
            <person name="Navidi A."/>
            <person name="Naylor J."/>
            <person name="Negash T."/>
            <person name="Nguyen T."/>
            <person name="Nguyen N."/>
            <person name="Nicol R."/>
            <person name="Norbu C."/>
            <person name="Norbu N."/>
            <person name="Novod N."/>
            <person name="O'Neill B."/>
            <person name="Osman S."/>
            <person name="Markiewicz E."/>
            <person name="Oyono O.L."/>
            <person name="Patti C."/>
            <person name="Phunkhang P."/>
            <person name="Pierre F."/>
            <person name="Priest M."/>
            <person name="Raghuraman S."/>
            <person name="Rege F."/>
            <person name="Reyes R."/>
            <person name="Rise C."/>
            <person name="Rogov P."/>
            <person name="Ross K."/>
            <person name="Ryan E."/>
            <person name="Settipalli S."/>
            <person name="Shea T."/>
            <person name="Sherpa N."/>
            <person name="Shi L."/>
            <person name="Shih D."/>
            <person name="Sparrow T."/>
            <person name="Spaulding J."/>
            <person name="Stalker J."/>
            <person name="Stange-Thomann N."/>
            <person name="Stavropoulos S."/>
            <person name="Stone C."/>
            <person name="Strader C."/>
            <person name="Tesfaye S."/>
            <person name="Thomson T."/>
            <person name="Thoulutsang Y."/>
            <person name="Thoulutsang D."/>
            <person name="Topham K."/>
            <person name="Topping I."/>
            <person name="Tsamla T."/>
            <person name="Vassiliev H."/>
            <person name="Vo A."/>
            <person name="Wangchuk T."/>
            <person name="Wangdi T."/>
            <person name="Weiand M."/>
            <person name="Wilkinson J."/>
            <person name="Wilson A."/>
            <person name="Yadav S."/>
            <person name="Young G."/>
            <person name="Yu Q."/>
            <person name="Zembek L."/>
            <person name="Zhong D."/>
            <person name="Zimmer A."/>
            <person name="Zwirko Z."/>
            <person name="Jaffe D.B."/>
            <person name="Alvarez P."/>
            <person name="Brockman W."/>
            <person name="Butler J."/>
            <person name="Chin C."/>
            <person name="Gnerre S."/>
            <person name="Grabherr M."/>
            <person name="Kleber M."/>
            <person name="Mauceli E."/>
            <person name="MacCallum I."/>
        </authorList>
    </citation>
    <scope>NUCLEOTIDE SEQUENCE [LARGE SCALE GENOMIC DNA]</scope>
    <source>
        <strain evidence="2">MSH-3 / Tucson 14011-0111.49</strain>
    </source>
</reference>
<organism evidence="2">
    <name type="scientific">Drosophila persimilis</name>
    <name type="common">Fruit fly</name>
    <dbReference type="NCBI Taxonomy" id="7234"/>
    <lineage>
        <taxon>Eukaryota</taxon>
        <taxon>Metazoa</taxon>
        <taxon>Ecdysozoa</taxon>
        <taxon>Arthropoda</taxon>
        <taxon>Hexapoda</taxon>
        <taxon>Insecta</taxon>
        <taxon>Pterygota</taxon>
        <taxon>Neoptera</taxon>
        <taxon>Endopterygota</taxon>
        <taxon>Diptera</taxon>
        <taxon>Brachycera</taxon>
        <taxon>Muscomorpha</taxon>
        <taxon>Ephydroidea</taxon>
        <taxon>Drosophilidae</taxon>
        <taxon>Drosophila</taxon>
        <taxon>Sophophora</taxon>
    </lineage>
</organism>
<dbReference type="HOGENOM" id="CLU_2815176_0_0_1"/>
<evidence type="ECO:0000313" key="2">
    <source>
        <dbReference type="Proteomes" id="UP000008744"/>
    </source>
</evidence>
<dbReference type="AlphaFoldDB" id="B4GKL1"/>
<evidence type="ECO:0000313" key="1">
    <source>
        <dbReference type="EMBL" id="EDW37177.1"/>
    </source>
</evidence>
<sequence length="67" mass="7484">MSDSTEEQEEKPGHGSCHDLTMVMAEHETETIIDRYPSGLLRMDAVNSGPFLLFWNSTPETASSRGR</sequence>
<gene>
    <name evidence="1" type="primary">Dper\GL25667</name>
    <name evidence="1" type="ORF">Dper_GL25667</name>
</gene>
<proteinExistence type="predicted"/>
<accession>B4GKL1</accession>
<protein>
    <submittedName>
        <fullName evidence="1">GL25667</fullName>
    </submittedName>
</protein>
<dbReference type="EMBL" id="CH479184">
    <property type="protein sequence ID" value="EDW37177.1"/>
    <property type="molecule type" value="Genomic_DNA"/>
</dbReference>
<name>B4GKL1_DROPE</name>
<keyword evidence="2" id="KW-1185">Reference proteome</keyword>
<dbReference type="Proteomes" id="UP000008744">
    <property type="component" value="Unassembled WGS sequence"/>
</dbReference>